<evidence type="ECO:0000256" key="12">
    <source>
        <dbReference type="ARBA" id="ARBA00023145"/>
    </source>
</evidence>
<dbReference type="SUPFAM" id="SSF53187">
    <property type="entry name" value="Zn-dependent exopeptidases"/>
    <property type="match status" value="1"/>
</dbReference>
<keyword evidence="5" id="KW-0645">Protease</keyword>
<dbReference type="Proteomes" id="UP001292094">
    <property type="component" value="Unassembled WGS sequence"/>
</dbReference>
<keyword evidence="9" id="KW-0862">Zinc</keyword>
<evidence type="ECO:0000256" key="4">
    <source>
        <dbReference type="ARBA" id="ARBA00022645"/>
    </source>
</evidence>
<dbReference type="CDD" id="cd03860">
    <property type="entry name" value="M14_CP_A-B_like"/>
    <property type="match status" value="1"/>
</dbReference>
<evidence type="ECO:0000313" key="18">
    <source>
        <dbReference type="Proteomes" id="UP001292094"/>
    </source>
</evidence>
<dbReference type="Gene3D" id="3.30.70.340">
    <property type="entry name" value="Metallocarboxypeptidase-like"/>
    <property type="match status" value="1"/>
</dbReference>
<evidence type="ECO:0000256" key="9">
    <source>
        <dbReference type="ARBA" id="ARBA00022833"/>
    </source>
</evidence>
<dbReference type="InterPro" id="IPR057246">
    <property type="entry name" value="CARBOXYPEPT_ZN_1"/>
</dbReference>
<dbReference type="Gene3D" id="3.40.630.10">
    <property type="entry name" value="Zn peptidases"/>
    <property type="match status" value="1"/>
</dbReference>
<evidence type="ECO:0000256" key="10">
    <source>
        <dbReference type="ARBA" id="ARBA00023026"/>
    </source>
</evidence>
<dbReference type="SUPFAM" id="SSF54897">
    <property type="entry name" value="Protease propeptides/inhibitors"/>
    <property type="match status" value="1"/>
</dbReference>
<evidence type="ECO:0000256" key="2">
    <source>
        <dbReference type="ARBA" id="ARBA00003091"/>
    </source>
</evidence>
<dbReference type="PROSITE" id="PS00132">
    <property type="entry name" value="CARBOXYPEPT_ZN_1"/>
    <property type="match status" value="1"/>
</dbReference>
<evidence type="ECO:0000256" key="5">
    <source>
        <dbReference type="ARBA" id="ARBA00022670"/>
    </source>
</evidence>
<feature type="active site" description="Proton donor/acceptor" evidence="14">
    <location>
        <position position="445"/>
    </location>
</feature>
<dbReference type="InterPro" id="IPR036990">
    <property type="entry name" value="M14A-like_propep"/>
</dbReference>
<dbReference type="GO" id="GO:0008270">
    <property type="term" value="F:zinc ion binding"/>
    <property type="evidence" value="ECO:0007669"/>
    <property type="project" value="InterPro"/>
</dbReference>
<dbReference type="PRINTS" id="PR00765">
    <property type="entry name" value="CRBOXYPTASEA"/>
</dbReference>
<dbReference type="AlphaFoldDB" id="A0AAE1TV98"/>
<keyword evidence="4" id="KW-0121">Carboxypeptidase</keyword>
<evidence type="ECO:0000256" key="15">
    <source>
        <dbReference type="SAM" id="MobiDB-lite"/>
    </source>
</evidence>
<evidence type="ECO:0000256" key="8">
    <source>
        <dbReference type="ARBA" id="ARBA00022801"/>
    </source>
</evidence>
<comment type="similarity">
    <text evidence="3 14">Belongs to the peptidase M14 family.</text>
</comment>
<dbReference type="EMBL" id="JAWZYT010003850">
    <property type="protein sequence ID" value="KAK4296450.1"/>
    <property type="molecule type" value="Genomic_DNA"/>
</dbReference>
<dbReference type="InterPro" id="IPR000834">
    <property type="entry name" value="Peptidase_M14"/>
</dbReference>
<dbReference type="SMART" id="SM00631">
    <property type="entry name" value="Zn_pept"/>
    <property type="match status" value="1"/>
</dbReference>
<keyword evidence="10" id="KW-0843">Virulence</keyword>
<organism evidence="17 18">
    <name type="scientific">Petrolisthes manimaculis</name>
    <dbReference type="NCBI Taxonomy" id="1843537"/>
    <lineage>
        <taxon>Eukaryota</taxon>
        <taxon>Metazoa</taxon>
        <taxon>Ecdysozoa</taxon>
        <taxon>Arthropoda</taxon>
        <taxon>Crustacea</taxon>
        <taxon>Multicrustacea</taxon>
        <taxon>Malacostraca</taxon>
        <taxon>Eumalacostraca</taxon>
        <taxon>Eucarida</taxon>
        <taxon>Decapoda</taxon>
        <taxon>Pleocyemata</taxon>
        <taxon>Anomura</taxon>
        <taxon>Galatheoidea</taxon>
        <taxon>Porcellanidae</taxon>
        <taxon>Petrolisthes</taxon>
    </lineage>
</organism>
<dbReference type="Pfam" id="PF00246">
    <property type="entry name" value="Peptidase_M14"/>
    <property type="match status" value="1"/>
</dbReference>
<comment type="caution">
    <text evidence="17">The sequence shown here is derived from an EMBL/GenBank/DDBJ whole genome shotgun (WGS) entry which is preliminary data.</text>
</comment>
<dbReference type="FunFam" id="3.40.630.10:FF:000084">
    <property type="entry name" value="Carboxypeptidase B2"/>
    <property type="match status" value="1"/>
</dbReference>
<protein>
    <recommendedName>
        <fullName evidence="16">Peptidase M14 domain-containing protein</fullName>
    </recommendedName>
</protein>
<comment type="cofactor">
    <cofactor evidence="1">
        <name>Zn(2+)</name>
        <dbReference type="ChEBI" id="CHEBI:29105"/>
    </cofactor>
</comment>
<feature type="compositionally biased region" description="Polar residues" evidence="15">
    <location>
        <begin position="31"/>
        <end position="49"/>
    </location>
</feature>
<feature type="region of interest" description="Disordered" evidence="15">
    <location>
        <begin position="18"/>
        <end position="50"/>
    </location>
</feature>
<accession>A0AAE1TV98</accession>
<keyword evidence="8" id="KW-0378">Hydrolase</keyword>
<keyword evidence="12" id="KW-0865">Zymogen</keyword>
<feature type="domain" description="Peptidase M14" evidence="16">
    <location>
        <begin position="183"/>
        <end position="479"/>
    </location>
</feature>
<evidence type="ECO:0000256" key="6">
    <source>
        <dbReference type="ARBA" id="ARBA00022723"/>
    </source>
</evidence>
<sequence>MHSVSLTVSIQAAVYAGTHTHSAPRRRSSHTRSQAPVYTPHNNNNNTHSLGPKTLFLSHAFTHSSLHVQMWSLVLVALCGVVSVRAEAGPQLWVVKAPAHHMVVRSLEEGGLLDVWGNAGPHAKVLVEEDARERVTRALKEAQLEHSVEVEDLLSLVDQERQHMRHKRSTRSSPTVQPMDWTTYHDLDDIEGFIGWLNVTGASFVQVATAATTQEGNAVRVVRITDPNAVGPKKKIWIEGGIHAREWISPAVTTYLMHQLITNPAWREMLQVTDWYMVPVANPDGYQHSFTSPRARMWRKNRRDNGSNARCKGVDLNRNWDLKWGVGASGNPCSEIYKGPQAFSEPETRGLQLLMSGVRDIDLFITFHSFGQTILYPWGWTREPPANARQLKRMARQFAAAVKDASQGRTDYEIGGSGPLYGLASGATDDWAYGMLGVPFSYTIELPDQGTHGFLLPESRISSTVMETAAGVHCMVSFLANYGPCQRRHPRNPHNRIWG</sequence>
<evidence type="ECO:0000256" key="1">
    <source>
        <dbReference type="ARBA" id="ARBA00001947"/>
    </source>
</evidence>
<dbReference type="GO" id="GO:0006508">
    <property type="term" value="P:proteolysis"/>
    <property type="evidence" value="ECO:0007669"/>
    <property type="project" value="UniProtKB-KW"/>
</dbReference>
<evidence type="ECO:0000313" key="17">
    <source>
        <dbReference type="EMBL" id="KAK4296450.1"/>
    </source>
</evidence>
<reference evidence="17" key="1">
    <citation type="submission" date="2023-11" db="EMBL/GenBank/DDBJ databases">
        <title>Genome assemblies of two species of porcelain crab, Petrolisthes cinctipes and Petrolisthes manimaculis (Anomura: Porcellanidae).</title>
        <authorList>
            <person name="Angst P."/>
        </authorList>
    </citation>
    <scope>NUCLEOTIDE SEQUENCE</scope>
    <source>
        <strain evidence="17">PB745_02</strain>
        <tissue evidence="17">Gill</tissue>
    </source>
</reference>
<name>A0AAE1TV98_9EUCA</name>
<keyword evidence="11" id="KW-0482">Metalloprotease</keyword>
<keyword evidence="6" id="KW-0479">Metal-binding</keyword>
<dbReference type="PANTHER" id="PTHR11705">
    <property type="entry name" value="PROTEASE FAMILY M14 CARBOXYPEPTIDASE A,B"/>
    <property type="match status" value="1"/>
</dbReference>
<dbReference type="Pfam" id="PF02244">
    <property type="entry name" value="Propep_M14"/>
    <property type="match status" value="1"/>
</dbReference>
<keyword evidence="7" id="KW-0732">Signal</keyword>
<dbReference type="InterPro" id="IPR003146">
    <property type="entry name" value="M14A_act_pep"/>
</dbReference>
<keyword evidence="18" id="KW-1185">Reference proteome</keyword>
<dbReference type="PANTHER" id="PTHR11705:SF143">
    <property type="entry name" value="SLL0236 PROTEIN"/>
    <property type="match status" value="1"/>
</dbReference>
<evidence type="ECO:0000256" key="13">
    <source>
        <dbReference type="ARBA" id="ARBA00023157"/>
    </source>
</evidence>
<evidence type="ECO:0000256" key="3">
    <source>
        <dbReference type="ARBA" id="ARBA00005988"/>
    </source>
</evidence>
<dbReference type="GO" id="GO:0004181">
    <property type="term" value="F:metallocarboxypeptidase activity"/>
    <property type="evidence" value="ECO:0007669"/>
    <property type="project" value="InterPro"/>
</dbReference>
<dbReference type="PROSITE" id="PS52035">
    <property type="entry name" value="PEPTIDASE_M14"/>
    <property type="match status" value="1"/>
</dbReference>
<keyword evidence="13" id="KW-1015">Disulfide bond</keyword>
<evidence type="ECO:0000256" key="7">
    <source>
        <dbReference type="ARBA" id="ARBA00022729"/>
    </source>
</evidence>
<evidence type="ECO:0000256" key="14">
    <source>
        <dbReference type="PROSITE-ProRule" id="PRU01379"/>
    </source>
</evidence>
<gene>
    <name evidence="17" type="ORF">Pmani_031062</name>
</gene>
<evidence type="ECO:0000259" key="16">
    <source>
        <dbReference type="PROSITE" id="PS52035"/>
    </source>
</evidence>
<evidence type="ECO:0000256" key="11">
    <source>
        <dbReference type="ARBA" id="ARBA00023049"/>
    </source>
</evidence>
<comment type="function">
    <text evidence="2">Extracellular metalloprotease that contributes to pathogenicity.</text>
</comment>
<proteinExistence type="inferred from homology"/>
<dbReference type="GO" id="GO:0005615">
    <property type="term" value="C:extracellular space"/>
    <property type="evidence" value="ECO:0007669"/>
    <property type="project" value="TreeGrafter"/>
</dbReference>